<protein>
    <submittedName>
        <fullName evidence="1">Uncharacterized protein</fullName>
    </submittedName>
</protein>
<proteinExistence type="predicted"/>
<evidence type="ECO:0000313" key="1">
    <source>
        <dbReference type="EMBL" id="QDB71334.1"/>
    </source>
</evidence>
<dbReference type="Proteomes" id="UP000319063">
    <property type="component" value="Segment"/>
</dbReference>
<name>A0A4Y5TPP4_9CAUD</name>
<accession>A0A4Y5TPP4</accession>
<gene>
    <name evidence="1" type="ORF">CPT_Moabite_304</name>
</gene>
<organism evidence="1 2">
    <name type="scientific">Serratia phage Moabite</name>
    <dbReference type="NCBI Taxonomy" id="2587814"/>
    <lineage>
        <taxon>Viruses</taxon>
        <taxon>Duplodnaviria</taxon>
        <taxon>Heunggongvirae</taxon>
        <taxon>Uroviricota</taxon>
        <taxon>Caudoviricetes</taxon>
        <taxon>Chimalliviridae</taxon>
        <taxon>Moabitevirus</taxon>
        <taxon>Moabitevirus moabite</taxon>
    </lineage>
</organism>
<reference evidence="2" key="1">
    <citation type="submission" date="2019-05" db="EMBL/GenBank/DDBJ databases">
        <title>Complete Genome Sequence of Serratia marcescens Myophage Moabite.</title>
        <authorList>
            <person name="Price L."/>
            <person name="Rohren M."/>
            <person name="Newkirk H."/>
            <person name="Liu M."/>
            <person name="Ramsey J."/>
        </authorList>
    </citation>
    <scope>NUCLEOTIDE SEQUENCE [LARGE SCALE GENOMIC DNA]</scope>
</reference>
<evidence type="ECO:0000313" key="2">
    <source>
        <dbReference type="Proteomes" id="UP000319063"/>
    </source>
</evidence>
<keyword evidence="2" id="KW-1185">Reference proteome</keyword>
<dbReference type="EMBL" id="MK994515">
    <property type="protein sequence ID" value="QDB71334.1"/>
    <property type="molecule type" value="Genomic_DNA"/>
</dbReference>
<sequence length="56" mass="6659">MEKETKKEKRPATVREVIENILELQPSIDPKYLNGFHTLSEPTDDNGRVCREFLRW</sequence>